<name>A0AAJ0GGQ6_9PEZI</name>
<dbReference type="InterPro" id="IPR050709">
    <property type="entry name" value="Biotin_Carboxyl_Carrier/Decarb"/>
</dbReference>
<organism evidence="3 4">
    <name type="scientific">Extremus antarcticus</name>
    <dbReference type="NCBI Taxonomy" id="702011"/>
    <lineage>
        <taxon>Eukaryota</taxon>
        <taxon>Fungi</taxon>
        <taxon>Dikarya</taxon>
        <taxon>Ascomycota</taxon>
        <taxon>Pezizomycotina</taxon>
        <taxon>Dothideomycetes</taxon>
        <taxon>Dothideomycetidae</taxon>
        <taxon>Mycosphaerellales</taxon>
        <taxon>Extremaceae</taxon>
        <taxon>Extremus</taxon>
    </lineage>
</organism>
<dbReference type="Proteomes" id="UP001271007">
    <property type="component" value="Unassembled WGS sequence"/>
</dbReference>
<dbReference type="Pfam" id="PF00364">
    <property type="entry name" value="Biotin_lipoyl"/>
    <property type="match status" value="1"/>
</dbReference>
<evidence type="ECO:0000313" key="4">
    <source>
        <dbReference type="Proteomes" id="UP001271007"/>
    </source>
</evidence>
<proteinExistence type="predicted"/>
<sequence length="224" mass="24376">MCSTRWLEDNFDAIVAGGKKSEARGTVGSRESHLSSASTEVAASSTAGLGASGVLFRKGDAFKMEITETARASDRSAQREEFLLRIDRVLMNDFPNQLTADMTFSTASSSQPYSVNFTSTTQTSVASSKHRQATASDPTHISLPFPGKVVELLVDEGDAVKEGEVLMVVSQMKMELEVRAPWAGPVKWVCEVEDSETVKEGLLVCELLPSDEKHRRRAASVFKL</sequence>
<dbReference type="InterPro" id="IPR011053">
    <property type="entry name" value="Single_hybrid_motif"/>
</dbReference>
<dbReference type="PROSITE" id="PS50968">
    <property type="entry name" value="BIOTINYL_LIPOYL"/>
    <property type="match status" value="1"/>
</dbReference>
<reference evidence="3" key="1">
    <citation type="submission" date="2023-04" db="EMBL/GenBank/DDBJ databases">
        <title>Black Yeasts Isolated from many extreme environments.</title>
        <authorList>
            <person name="Coleine C."/>
            <person name="Stajich J.E."/>
            <person name="Selbmann L."/>
        </authorList>
    </citation>
    <scope>NUCLEOTIDE SEQUENCE</scope>
    <source>
        <strain evidence="3">CCFEE 5312</strain>
    </source>
</reference>
<dbReference type="AlphaFoldDB" id="A0AAJ0GGQ6"/>
<gene>
    <name evidence="3" type="ORF">LTR09_002239</name>
</gene>
<dbReference type="InterPro" id="IPR000089">
    <property type="entry name" value="Biotin_lipoyl"/>
</dbReference>
<dbReference type="EMBL" id="JAWDJX010000004">
    <property type="protein sequence ID" value="KAK3057200.1"/>
    <property type="molecule type" value="Genomic_DNA"/>
</dbReference>
<dbReference type="SUPFAM" id="SSF51230">
    <property type="entry name" value="Single hybrid motif"/>
    <property type="match status" value="1"/>
</dbReference>
<dbReference type="PANTHER" id="PTHR45266">
    <property type="entry name" value="OXALOACETATE DECARBOXYLASE ALPHA CHAIN"/>
    <property type="match status" value="1"/>
</dbReference>
<keyword evidence="4" id="KW-1185">Reference proteome</keyword>
<evidence type="ECO:0000256" key="1">
    <source>
        <dbReference type="ARBA" id="ARBA00023267"/>
    </source>
</evidence>
<dbReference type="PANTHER" id="PTHR45266:SF3">
    <property type="entry name" value="OXALOACETATE DECARBOXYLASE ALPHA CHAIN"/>
    <property type="match status" value="1"/>
</dbReference>
<dbReference type="CDD" id="cd06850">
    <property type="entry name" value="biotinyl_domain"/>
    <property type="match status" value="1"/>
</dbReference>
<dbReference type="Gene3D" id="2.40.50.100">
    <property type="match status" value="1"/>
</dbReference>
<feature type="domain" description="Lipoyl-binding" evidence="2">
    <location>
        <begin position="132"/>
        <end position="208"/>
    </location>
</feature>
<comment type="caution">
    <text evidence="3">The sequence shown here is derived from an EMBL/GenBank/DDBJ whole genome shotgun (WGS) entry which is preliminary data.</text>
</comment>
<accession>A0AAJ0GGQ6</accession>
<protein>
    <recommendedName>
        <fullName evidence="2">Lipoyl-binding domain-containing protein</fullName>
    </recommendedName>
</protein>
<evidence type="ECO:0000259" key="2">
    <source>
        <dbReference type="PROSITE" id="PS50968"/>
    </source>
</evidence>
<evidence type="ECO:0000313" key="3">
    <source>
        <dbReference type="EMBL" id="KAK3057200.1"/>
    </source>
</evidence>
<keyword evidence="1" id="KW-0092">Biotin</keyword>